<proteinExistence type="predicted"/>
<evidence type="ECO:0000313" key="3">
    <source>
        <dbReference type="EMBL" id="KMW16650.1"/>
    </source>
</evidence>
<dbReference type="SUPFAM" id="SSF159713">
    <property type="entry name" value="Dhaf3308-like"/>
    <property type="match status" value="1"/>
</dbReference>
<gene>
    <name evidence="3" type="ORF">HMPREF9470_04150</name>
</gene>
<sequence>MRCYESAILRESVELVRQHLGRELEDMTVERAVFGLFFSGVKLSTGQGGLCFTPVKEMPQAVCCPSSAKAMPLSGRLKGRPVKEYLDDIFGDNILRRTLGIAALNALSMAVWEREVPAGYEILAGVDAFDQLEVENYPKTVVVGALVPMLKKLMAANACFHVLEQDPRTLKERELPYYAPADQAGVYVPEADLMVITGVTILNDTLPGLLDMAKPGAQILVTGPTASMLPDAFFSRGVTMLGGIHVTKADELLDIISEGGSGYHFFGKYADRTVIVKKGGNA</sequence>
<reference evidence="3 4" key="1">
    <citation type="submission" date="2011-04" db="EMBL/GenBank/DDBJ databases">
        <title>The Genome Sequence of Clostridium citroniae WAL-19142.</title>
        <authorList>
            <consortium name="The Broad Institute Genome Sequencing Platform"/>
            <person name="Earl A."/>
            <person name="Ward D."/>
            <person name="Feldgarden M."/>
            <person name="Gevers D."/>
            <person name="Warren Y.A."/>
            <person name="Tyrrell K.L."/>
            <person name="Citron D.M."/>
            <person name="Goldstein E.J."/>
            <person name="Daigneault M."/>
            <person name="Allen-Vercoe E."/>
            <person name="Young S.K."/>
            <person name="Zeng Q."/>
            <person name="Gargeya S."/>
            <person name="Fitzgerald M."/>
            <person name="Haas B."/>
            <person name="Abouelleil A."/>
            <person name="Alvarado L."/>
            <person name="Arachchi H.M."/>
            <person name="Berlin A."/>
            <person name="Brown A."/>
            <person name="Chapman S.B."/>
            <person name="Chen Z."/>
            <person name="Dunbar C."/>
            <person name="Freedman E."/>
            <person name="Gearin G."/>
            <person name="Gellesch M."/>
            <person name="Goldberg J."/>
            <person name="Griggs A."/>
            <person name="Gujja S."/>
            <person name="Heilman E.R."/>
            <person name="Heiman D."/>
            <person name="Howarth C."/>
            <person name="Larson L."/>
            <person name="Lui A."/>
            <person name="MacDonald P.J."/>
            <person name="Mehta T."/>
            <person name="Montmayeur A."/>
            <person name="Murphy C."/>
            <person name="Neiman D."/>
            <person name="Pearson M."/>
            <person name="Priest M."/>
            <person name="Roberts A."/>
            <person name="Saif S."/>
            <person name="Shea T."/>
            <person name="Shenoy N."/>
            <person name="Sisk P."/>
            <person name="Stolte C."/>
            <person name="Sykes S."/>
            <person name="White J."/>
            <person name="Yandava C."/>
            <person name="Wortman J."/>
            <person name="Nusbaum C."/>
            <person name="Birren B."/>
        </authorList>
    </citation>
    <scope>NUCLEOTIDE SEQUENCE [LARGE SCALE GENOMIC DNA]</scope>
    <source>
        <strain evidence="3 4">WAL-19142</strain>
    </source>
</reference>
<evidence type="ECO:0000259" key="2">
    <source>
        <dbReference type="Pfam" id="PF13938"/>
    </source>
</evidence>
<evidence type="ECO:0000313" key="4">
    <source>
        <dbReference type="Proteomes" id="UP000037392"/>
    </source>
</evidence>
<dbReference type="RefSeq" id="WP_007863737.1">
    <property type="nucleotide sequence ID" value="NZ_KQ235881.1"/>
</dbReference>
<accession>A0A0J9ELX9</accession>
<dbReference type="Pfam" id="PF13938">
    <property type="entry name" value="DUF4213"/>
    <property type="match status" value="1"/>
</dbReference>
<feature type="domain" description="DUF4213" evidence="2">
    <location>
        <begin position="19"/>
        <end position="108"/>
    </location>
</feature>
<dbReference type="AlphaFoldDB" id="A0A0J9ELX9"/>
<dbReference type="Proteomes" id="UP000037392">
    <property type="component" value="Unassembled WGS sequence"/>
</dbReference>
<dbReference type="OrthoDB" id="252759at2"/>
<dbReference type="Gene3D" id="3.30.390.100">
    <property type="match status" value="1"/>
</dbReference>
<evidence type="ECO:0000259" key="1">
    <source>
        <dbReference type="Pfam" id="PF04016"/>
    </source>
</evidence>
<dbReference type="Gene3D" id="3.40.50.11590">
    <property type="match status" value="1"/>
</dbReference>
<evidence type="ECO:0008006" key="5">
    <source>
        <dbReference type="Google" id="ProtNLM"/>
    </source>
</evidence>
<dbReference type="EMBL" id="ADLK01000029">
    <property type="protein sequence ID" value="KMW16650.1"/>
    <property type="molecule type" value="Genomic_DNA"/>
</dbReference>
<dbReference type="GeneID" id="93161487"/>
<dbReference type="PATRIC" id="fig|742734.4.peg.4447"/>
<dbReference type="InterPro" id="IPR007161">
    <property type="entry name" value="DUF364"/>
</dbReference>
<dbReference type="InterPro" id="IPR025251">
    <property type="entry name" value="DUF4213"/>
</dbReference>
<organism evidence="3 4">
    <name type="scientific">[Clostridium] citroniae WAL-19142</name>
    <dbReference type="NCBI Taxonomy" id="742734"/>
    <lineage>
        <taxon>Bacteria</taxon>
        <taxon>Bacillati</taxon>
        <taxon>Bacillota</taxon>
        <taxon>Clostridia</taxon>
        <taxon>Lachnospirales</taxon>
        <taxon>Lachnospiraceae</taxon>
        <taxon>Enterocloster</taxon>
    </lineage>
</organism>
<feature type="domain" description="Putative heavy-metal chelation" evidence="1">
    <location>
        <begin position="127"/>
        <end position="274"/>
    </location>
</feature>
<comment type="caution">
    <text evidence="3">The sequence shown here is derived from an EMBL/GenBank/DDBJ whole genome shotgun (WGS) entry which is preliminary data.</text>
</comment>
<protein>
    <recommendedName>
        <fullName evidence="5">Fis family transcriptional regulator</fullName>
    </recommendedName>
</protein>
<dbReference type="Pfam" id="PF04016">
    <property type="entry name" value="DUF364"/>
    <property type="match status" value="1"/>
</dbReference>
<name>A0A0J9ELX9_9FIRM</name>